<keyword evidence="7 8" id="KW-0472">Membrane</keyword>
<evidence type="ECO:0008006" key="11">
    <source>
        <dbReference type="Google" id="ProtNLM"/>
    </source>
</evidence>
<comment type="subcellular location">
    <subcellularLocation>
        <location evidence="1">Cell membrane</location>
        <topology evidence="1">Multi-pass membrane protein</topology>
    </subcellularLocation>
</comment>
<keyword evidence="2" id="KW-1003">Cell membrane</keyword>
<dbReference type="GO" id="GO:0010041">
    <property type="term" value="P:response to iron(III) ion"/>
    <property type="evidence" value="ECO:0007669"/>
    <property type="project" value="TreeGrafter"/>
</dbReference>
<accession>A0A7W7AK05</accession>
<evidence type="ECO:0000256" key="1">
    <source>
        <dbReference type="ARBA" id="ARBA00004651"/>
    </source>
</evidence>
<keyword evidence="5 8" id="KW-0812">Transmembrane</keyword>
<dbReference type="GO" id="GO:0005886">
    <property type="term" value="C:plasma membrane"/>
    <property type="evidence" value="ECO:0007669"/>
    <property type="project" value="UniProtKB-SubCell"/>
</dbReference>
<dbReference type="AlphaFoldDB" id="A0A7W7AK05"/>
<organism evidence="9 10">
    <name type="scientific">Sphingomonas abaci</name>
    <dbReference type="NCBI Taxonomy" id="237611"/>
    <lineage>
        <taxon>Bacteria</taxon>
        <taxon>Pseudomonadati</taxon>
        <taxon>Pseudomonadota</taxon>
        <taxon>Alphaproteobacteria</taxon>
        <taxon>Sphingomonadales</taxon>
        <taxon>Sphingomonadaceae</taxon>
        <taxon>Sphingomonas</taxon>
    </lineage>
</organism>
<dbReference type="PANTHER" id="PTHR33908">
    <property type="entry name" value="MANNOSYLTRANSFERASE YKCB-RELATED"/>
    <property type="match status" value="1"/>
</dbReference>
<gene>
    <name evidence="9" type="ORF">GGQ96_002572</name>
</gene>
<evidence type="ECO:0000256" key="2">
    <source>
        <dbReference type="ARBA" id="ARBA00022475"/>
    </source>
</evidence>
<keyword evidence="4" id="KW-0808">Transferase</keyword>
<keyword evidence="10" id="KW-1185">Reference proteome</keyword>
<feature type="transmembrane region" description="Helical" evidence="8">
    <location>
        <begin position="318"/>
        <end position="340"/>
    </location>
</feature>
<sequence>MIRIRFVTVHQDLRSAFRDHGPASARRRSGIVALAAMLVLALLLRGWDFGNPVLDIDEQWYLLVGDRMVHGAVPFIDLWDRKPLGLFLLFAGFRLIPADGIVTYQVAAALCAGATATVILTIARRLGAAPVGGWSAGVLYLLTMAVIGGQGGQSPVFYNLPVALAALLAMRLPRLTADRAVQAIGRNGLAACALCGVAIQIKYTAAFEGLFIGLAHLWAIARVRRPGATIGWTLAWGVAGIAPTLAVAAAYAMMGAGAFQAFWFANFVSITLRQAYPAGKTMLNLAGLLGQIAPLLIGAGVTLARIGPRAARHPVHALAIGWLLAAVIGFACIGTFYDHYGLPLLPPLAALAGWSLGRSIRLRAFVIVTAMLVFVGERVDMPDDRAAIAPAVALIRANTGSGACPYVFNGPAILYYLADRCVPTPYAFPNTLGHAIEGGATGVDEGREVARIMATRPAVVVTLDRPASFFNPASLAVVTAALTRDYCLAMTLPRDKRTVRVYLRCAQPAATRAR</sequence>
<evidence type="ECO:0000256" key="6">
    <source>
        <dbReference type="ARBA" id="ARBA00022989"/>
    </source>
</evidence>
<dbReference type="GO" id="GO:0009103">
    <property type="term" value="P:lipopolysaccharide biosynthetic process"/>
    <property type="evidence" value="ECO:0007669"/>
    <property type="project" value="UniProtKB-ARBA"/>
</dbReference>
<dbReference type="GO" id="GO:0016763">
    <property type="term" value="F:pentosyltransferase activity"/>
    <property type="evidence" value="ECO:0007669"/>
    <property type="project" value="TreeGrafter"/>
</dbReference>
<feature type="transmembrane region" description="Helical" evidence="8">
    <location>
        <begin position="30"/>
        <end position="47"/>
    </location>
</feature>
<feature type="transmembrane region" description="Helical" evidence="8">
    <location>
        <begin position="360"/>
        <end position="376"/>
    </location>
</feature>
<name>A0A7W7AK05_9SPHN</name>
<evidence type="ECO:0000256" key="3">
    <source>
        <dbReference type="ARBA" id="ARBA00022676"/>
    </source>
</evidence>
<dbReference type="PANTHER" id="PTHR33908:SF3">
    <property type="entry name" value="UNDECAPRENYL PHOSPHATE-ALPHA-4-AMINO-4-DEOXY-L-ARABINOSE ARABINOSYL TRANSFERASE"/>
    <property type="match status" value="1"/>
</dbReference>
<protein>
    <recommendedName>
        <fullName evidence="11">Glycosyltransferase RgtA/B/C/D-like domain-containing protein</fullName>
    </recommendedName>
</protein>
<evidence type="ECO:0000256" key="5">
    <source>
        <dbReference type="ARBA" id="ARBA00022692"/>
    </source>
</evidence>
<dbReference type="InterPro" id="IPR050297">
    <property type="entry name" value="LipidA_mod_glycosyltrf_83"/>
</dbReference>
<evidence type="ECO:0000256" key="4">
    <source>
        <dbReference type="ARBA" id="ARBA00022679"/>
    </source>
</evidence>
<evidence type="ECO:0000256" key="8">
    <source>
        <dbReference type="SAM" id="Phobius"/>
    </source>
</evidence>
<feature type="transmembrane region" description="Helical" evidence="8">
    <location>
        <begin position="233"/>
        <end position="265"/>
    </location>
</feature>
<evidence type="ECO:0000313" key="10">
    <source>
        <dbReference type="Proteomes" id="UP000574769"/>
    </source>
</evidence>
<evidence type="ECO:0000313" key="9">
    <source>
        <dbReference type="EMBL" id="MBB4618429.1"/>
    </source>
</evidence>
<reference evidence="9 10" key="1">
    <citation type="submission" date="2020-08" db="EMBL/GenBank/DDBJ databases">
        <title>Genomic Encyclopedia of Type Strains, Phase IV (KMG-IV): sequencing the most valuable type-strain genomes for metagenomic binning, comparative biology and taxonomic classification.</title>
        <authorList>
            <person name="Goeker M."/>
        </authorList>
    </citation>
    <scope>NUCLEOTIDE SEQUENCE [LARGE SCALE GENOMIC DNA]</scope>
    <source>
        <strain evidence="9 10">DSM 15867</strain>
    </source>
</reference>
<feature type="transmembrane region" description="Helical" evidence="8">
    <location>
        <begin position="101"/>
        <end position="122"/>
    </location>
</feature>
<keyword evidence="3" id="KW-0328">Glycosyltransferase</keyword>
<evidence type="ECO:0000256" key="7">
    <source>
        <dbReference type="ARBA" id="ARBA00023136"/>
    </source>
</evidence>
<proteinExistence type="predicted"/>
<dbReference type="Proteomes" id="UP000574769">
    <property type="component" value="Unassembled WGS sequence"/>
</dbReference>
<comment type="caution">
    <text evidence="9">The sequence shown here is derived from an EMBL/GenBank/DDBJ whole genome shotgun (WGS) entry which is preliminary data.</text>
</comment>
<feature type="transmembrane region" description="Helical" evidence="8">
    <location>
        <begin position="129"/>
        <end position="150"/>
    </location>
</feature>
<feature type="transmembrane region" description="Helical" evidence="8">
    <location>
        <begin position="205"/>
        <end position="221"/>
    </location>
</feature>
<keyword evidence="6 8" id="KW-1133">Transmembrane helix</keyword>
<dbReference type="EMBL" id="JACHNY010000005">
    <property type="protein sequence ID" value="MBB4618429.1"/>
    <property type="molecule type" value="Genomic_DNA"/>
</dbReference>
<feature type="transmembrane region" description="Helical" evidence="8">
    <location>
        <begin position="285"/>
        <end position="306"/>
    </location>
</feature>